<dbReference type="GO" id="GO:0015074">
    <property type="term" value="P:DNA integration"/>
    <property type="evidence" value="ECO:0007669"/>
    <property type="project" value="InterPro"/>
</dbReference>
<comment type="caution">
    <text evidence="3">The sequence shown here is derived from an EMBL/GenBank/DDBJ whole genome shotgun (WGS) entry which is preliminary data.</text>
</comment>
<evidence type="ECO:0000256" key="1">
    <source>
        <dbReference type="SAM" id="MobiDB-lite"/>
    </source>
</evidence>
<dbReference type="AlphaFoldDB" id="A0A6B3RQF8"/>
<dbReference type="InterPro" id="IPR036397">
    <property type="entry name" value="RNaseH_sf"/>
</dbReference>
<feature type="region of interest" description="Disordered" evidence="1">
    <location>
        <begin position="572"/>
        <end position="613"/>
    </location>
</feature>
<dbReference type="RefSeq" id="WP_164613723.1">
    <property type="nucleotide sequence ID" value="NZ_JAAIKE010000005.1"/>
</dbReference>
<evidence type="ECO:0000313" key="3">
    <source>
        <dbReference type="EMBL" id="NEX47731.1"/>
    </source>
</evidence>
<gene>
    <name evidence="3" type="ORF">G3572_16070</name>
</gene>
<name>A0A6B3RQF8_9RHOB</name>
<proteinExistence type="predicted"/>
<accession>A0A6B3RQF8</accession>
<protein>
    <submittedName>
        <fullName evidence="3">Transposase</fullName>
    </submittedName>
</protein>
<dbReference type="GO" id="GO:0003676">
    <property type="term" value="F:nucleic acid binding"/>
    <property type="evidence" value="ECO:0007669"/>
    <property type="project" value="InterPro"/>
</dbReference>
<dbReference type="InterPro" id="IPR012337">
    <property type="entry name" value="RNaseH-like_sf"/>
</dbReference>
<dbReference type="Proteomes" id="UP000481421">
    <property type="component" value="Unassembled WGS sequence"/>
</dbReference>
<feature type="compositionally biased region" description="Basic and acidic residues" evidence="1">
    <location>
        <begin position="604"/>
        <end position="613"/>
    </location>
</feature>
<reference evidence="3 4" key="1">
    <citation type="submission" date="2020-02" db="EMBL/GenBank/DDBJ databases">
        <title>Rhodobacter algicola sp. nov., isolated from microalga culture.</title>
        <authorList>
            <person name="Park C.-Y."/>
        </authorList>
    </citation>
    <scope>NUCLEOTIDE SEQUENCE [LARGE SCALE GENOMIC DNA]</scope>
    <source>
        <strain evidence="3 4">ETT8</strain>
    </source>
</reference>
<dbReference type="SUPFAM" id="SSF53098">
    <property type="entry name" value="Ribonuclease H-like"/>
    <property type="match status" value="1"/>
</dbReference>
<keyword evidence="4" id="KW-1185">Reference proteome</keyword>
<feature type="domain" description="Integrase catalytic" evidence="2">
    <location>
        <begin position="223"/>
        <end position="424"/>
    </location>
</feature>
<sequence>MALDHCPPALRDRLDALLPVVQSPFQTPVKCHVEDWQFEEQKARLRIIQPILEAPKGTAERAERFRIVAATLQAIRSQTVKIPESTLRDWVKAFEERGLVGLLPDQRSDRGQLRVIVTREWDAAIDLPEKACRGISEKLVKFARSLIANDGTAIREVLRLASKELCRLSLEAESKLLVRDLQPLCGLNTKWAERHDLDSYYLIYWKKKDNKKFQDKVPPRVRRGLHPVPMGLLIGDVHYVDILVEEAGEPVRVRLIGWLDASSMFLWVTPVFLSKGKGVIQADVAESLAQVTMCPHGGIPQEYYLDNGGEYSALAGAMQRLSVVAEIDHKVTLAKPYSPTGKGGIEGLFNIFEGILKGLPGWIGGDRTNKKTVNKGKVVEPYRKGLAQLEQDIRDAVAIYNSRPQSAGSRLAGLSPKQMLEAKIKATGFHPRNPDAETFDLIFSQSDTRMVRQGCINVDGRQHHSNCLDGLLPGDTVEVFTPLRKDRGYVFVRTPKKKDIVRIDLLPIFADGNRDGARLQGQLEAGVNRAIRDLSRDIDPNLSTFEAQKAAADMTPPMAPSPDIWTRAIDKTNRPISETDLEEQEDARKRRLLDDLFPRSGDQTSREASDGNR</sequence>
<evidence type="ECO:0000259" key="2">
    <source>
        <dbReference type="PROSITE" id="PS50994"/>
    </source>
</evidence>
<dbReference type="Gene3D" id="3.30.420.10">
    <property type="entry name" value="Ribonuclease H-like superfamily/Ribonuclease H"/>
    <property type="match status" value="1"/>
</dbReference>
<dbReference type="PROSITE" id="PS50994">
    <property type="entry name" value="INTEGRASE"/>
    <property type="match status" value="1"/>
</dbReference>
<dbReference type="InterPro" id="IPR001584">
    <property type="entry name" value="Integrase_cat-core"/>
</dbReference>
<dbReference type="EMBL" id="JAAIKE010000005">
    <property type="protein sequence ID" value="NEX47731.1"/>
    <property type="molecule type" value="Genomic_DNA"/>
</dbReference>
<evidence type="ECO:0000313" key="4">
    <source>
        <dbReference type="Proteomes" id="UP000481421"/>
    </source>
</evidence>
<feature type="compositionally biased region" description="Basic and acidic residues" evidence="1">
    <location>
        <begin position="586"/>
        <end position="597"/>
    </location>
</feature>
<organism evidence="3 4">
    <name type="scientific">Pseudotabrizicola algicola</name>
    <dbReference type="NCBI Taxonomy" id="2709381"/>
    <lineage>
        <taxon>Bacteria</taxon>
        <taxon>Pseudomonadati</taxon>
        <taxon>Pseudomonadota</taxon>
        <taxon>Alphaproteobacteria</taxon>
        <taxon>Rhodobacterales</taxon>
        <taxon>Paracoccaceae</taxon>
        <taxon>Pseudotabrizicola</taxon>
    </lineage>
</organism>